<evidence type="ECO:0000256" key="1">
    <source>
        <dbReference type="SAM" id="MobiDB-lite"/>
    </source>
</evidence>
<evidence type="ECO:0000313" key="3">
    <source>
        <dbReference type="Proteomes" id="UP001617427"/>
    </source>
</evidence>
<reference evidence="2 3" key="1">
    <citation type="submission" date="2024-10" db="EMBL/GenBank/DDBJ databases">
        <title>The Natural Products Discovery Center: Release of the First 8490 Sequenced Strains for Exploring Actinobacteria Biosynthetic Diversity.</title>
        <authorList>
            <person name="Kalkreuter E."/>
            <person name="Kautsar S.A."/>
            <person name="Yang D."/>
            <person name="Bader C.D."/>
            <person name="Teijaro C.N."/>
            <person name="Fluegel L."/>
            <person name="Davis C.M."/>
            <person name="Simpson J.R."/>
            <person name="Lauterbach L."/>
            <person name="Steele A.D."/>
            <person name="Gui C."/>
            <person name="Meng S."/>
            <person name="Li G."/>
            <person name="Viehrig K."/>
            <person name="Ye F."/>
            <person name="Su P."/>
            <person name="Kiefer A.F."/>
            <person name="Nichols A."/>
            <person name="Cepeda A.J."/>
            <person name="Yan W."/>
            <person name="Fan B."/>
            <person name="Jiang Y."/>
            <person name="Adhikari A."/>
            <person name="Zheng C.-J."/>
            <person name="Schuster L."/>
            <person name="Cowan T.M."/>
            <person name="Smanski M.J."/>
            <person name="Chevrette M.G."/>
            <person name="De Carvalho L.P.S."/>
            <person name="Shen B."/>
        </authorList>
    </citation>
    <scope>NUCLEOTIDE SEQUENCE [LARGE SCALE GENOMIC DNA]</scope>
    <source>
        <strain evidence="2 3">NPDC087045</strain>
    </source>
</reference>
<proteinExistence type="predicted"/>
<keyword evidence="3" id="KW-1185">Reference proteome</keyword>
<dbReference type="Proteomes" id="UP001617427">
    <property type="component" value="Unassembled WGS sequence"/>
</dbReference>
<protein>
    <recommendedName>
        <fullName evidence="4">Lipoprotein</fullName>
    </recommendedName>
</protein>
<dbReference type="EMBL" id="JBIUZV010000005">
    <property type="protein sequence ID" value="MFJ3046463.1"/>
    <property type="molecule type" value="Genomic_DNA"/>
</dbReference>
<comment type="caution">
    <text evidence="2">The sequence shown here is derived from an EMBL/GenBank/DDBJ whole genome shotgun (WGS) entry which is preliminary data.</text>
</comment>
<dbReference type="PROSITE" id="PS51257">
    <property type="entry name" value="PROKAR_LIPOPROTEIN"/>
    <property type="match status" value="1"/>
</dbReference>
<dbReference type="RefSeq" id="WP_050467924.1">
    <property type="nucleotide sequence ID" value="NZ_JBIUZV010000005.1"/>
</dbReference>
<organism evidence="2 3">
    <name type="scientific">Herbaspirillum chlorophenolicum</name>
    <dbReference type="NCBI Taxonomy" id="211589"/>
    <lineage>
        <taxon>Bacteria</taxon>
        <taxon>Pseudomonadati</taxon>
        <taxon>Pseudomonadota</taxon>
        <taxon>Betaproteobacteria</taxon>
        <taxon>Burkholderiales</taxon>
        <taxon>Oxalobacteraceae</taxon>
        <taxon>Herbaspirillum</taxon>
    </lineage>
</organism>
<accession>A0ABW8EZJ8</accession>
<name>A0ABW8EZJ8_9BURK</name>
<evidence type="ECO:0000313" key="2">
    <source>
        <dbReference type="EMBL" id="MFJ3046463.1"/>
    </source>
</evidence>
<sequence length="67" mass="7458">MRQFLIVAACAVAICGCGRSPAEQLAYDHAEEQYQINRENAARYRQSVEDAANEEIKSKVASSRPRS</sequence>
<feature type="region of interest" description="Disordered" evidence="1">
    <location>
        <begin position="47"/>
        <end position="67"/>
    </location>
</feature>
<gene>
    <name evidence="2" type="ORF">ACIPEN_11570</name>
</gene>
<evidence type="ECO:0008006" key="4">
    <source>
        <dbReference type="Google" id="ProtNLM"/>
    </source>
</evidence>
<feature type="compositionally biased region" description="Basic and acidic residues" evidence="1">
    <location>
        <begin position="47"/>
        <end position="58"/>
    </location>
</feature>